<evidence type="ECO:0000313" key="3">
    <source>
        <dbReference type="EMBL" id="GBN47979.1"/>
    </source>
</evidence>
<proteinExistence type="predicted"/>
<feature type="compositionally biased region" description="Basic and acidic residues" evidence="1">
    <location>
        <begin position="1"/>
        <end position="11"/>
    </location>
</feature>
<dbReference type="Proteomes" id="UP000499080">
    <property type="component" value="Unassembled WGS sequence"/>
</dbReference>
<protein>
    <submittedName>
        <fullName evidence="2">Uncharacterized protein</fullName>
    </submittedName>
</protein>
<evidence type="ECO:0000313" key="4">
    <source>
        <dbReference type="Proteomes" id="UP000499080"/>
    </source>
</evidence>
<reference evidence="2 4" key="1">
    <citation type="journal article" date="2019" name="Sci. Rep.">
        <title>Orb-weaving spider Araneus ventricosus genome elucidates the spidroin gene catalogue.</title>
        <authorList>
            <person name="Kono N."/>
            <person name="Nakamura H."/>
            <person name="Ohtoshi R."/>
            <person name="Moran D.A.P."/>
            <person name="Shinohara A."/>
            <person name="Yoshida Y."/>
            <person name="Fujiwara M."/>
            <person name="Mori M."/>
            <person name="Tomita M."/>
            <person name="Arakawa K."/>
        </authorList>
    </citation>
    <scope>NUCLEOTIDE SEQUENCE [LARGE SCALE GENOMIC DNA]</scope>
</reference>
<evidence type="ECO:0000313" key="2">
    <source>
        <dbReference type="EMBL" id="GBN47927.1"/>
    </source>
</evidence>
<feature type="region of interest" description="Disordered" evidence="1">
    <location>
        <begin position="1"/>
        <end position="20"/>
    </location>
</feature>
<sequence length="20" mass="2334">MITERRNELEQRFPTCGPVG</sequence>
<feature type="non-terminal residue" evidence="2">
    <location>
        <position position="20"/>
    </location>
</feature>
<organism evidence="2 4">
    <name type="scientific">Araneus ventricosus</name>
    <name type="common">Orbweaver spider</name>
    <name type="synonym">Epeira ventricosa</name>
    <dbReference type="NCBI Taxonomy" id="182803"/>
    <lineage>
        <taxon>Eukaryota</taxon>
        <taxon>Metazoa</taxon>
        <taxon>Ecdysozoa</taxon>
        <taxon>Arthropoda</taxon>
        <taxon>Chelicerata</taxon>
        <taxon>Arachnida</taxon>
        <taxon>Araneae</taxon>
        <taxon>Araneomorphae</taxon>
        <taxon>Entelegynae</taxon>
        <taxon>Araneoidea</taxon>
        <taxon>Araneidae</taxon>
        <taxon>Araneus</taxon>
    </lineage>
</organism>
<dbReference type="AlphaFoldDB" id="A0A4Y2PCF3"/>
<name>A0A4Y2PCF3_ARAVE</name>
<dbReference type="EMBL" id="BGPR01213889">
    <property type="protein sequence ID" value="GBN47927.1"/>
    <property type="molecule type" value="Genomic_DNA"/>
</dbReference>
<dbReference type="EMBL" id="BGPR01213914">
    <property type="protein sequence ID" value="GBN47979.1"/>
    <property type="molecule type" value="Genomic_DNA"/>
</dbReference>
<keyword evidence="4" id="KW-1185">Reference proteome</keyword>
<evidence type="ECO:0000256" key="1">
    <source>
        <dbReference type="SAM" id="MobiDB-lite"/>
    </source>
</evidence>
<comment type="caution">
    <text evidence="2">The sequence shown here is derived from an EMBL/GenBank/DDBJ whole genome shotgun (WGS) entry which is preliminary data.</text>
</comment>
<accession>A0A4Y2PCF3</accession>
<gene>
    <name evidence="2" type="ORF">AVEN_223379_1</name>
    <name evidence="3" type="ORF">AVEN_78797_1</name>
</gene>